<dbReference type="SMART" id="SM00342">
    <property type="entry name" value="HTH_ARAC"/>
    <property type="match status" value="1"/>
</dbReference>
<evidence type="ECO:0000256" key="1">
    <source>
        <dbReference type="ARBA" id="ARBA00023015"/>
    </source>
</evidence>
<dbReference type="InterPro" id="IPR037923">
    <property type="entry name" value="HTH-like"/>
</dbReference>
<keyword evidence="3" id="KW-0804">Transcription</keyword>
<keyword evidence="1" id="KW-0805">Transcription regulation</keyword>
<dbReference type="Pfam" id="PF02311">
    <property type="entry name" value="AraC_binding"/>
    <property type="match status" value="1"/>
</dbReference>
<evidence type="ECO:0000313" key="5">
    <source>
        <dbReference type="EMBL" id="MBB2147579.1"/>
    </source>
</evidence>
<feature type="domain" description="HTH araC/xylS-type" evidence="4">
    <location>
        <begin position="197"/>
        <end position="295"/>
    </location>
</feature>
<accession>A0ABR6EQR8</accession>
<dbReference type="InterPro" id="IPR009057">
    <property type="entry name" value="Homeodomain-like_sf"/>
</dbReference>
<evidence type="ECO:0000256" key="3">
    <source>
        <dbReference type="ARBA" id="ARBA00023163"/>
    </source>
</evidence>
<protein>
    <submittedName>
        <fullName evidence="5">AraC family transcriptional regulator</fullName>
    </submittedName>
</protein>
<dbReference type="PROSITE" id="PS00041">
    <property type="entry name" value="HTH_ARAC_FAMILY_1"/>
    <property type="match status" value="1"/>
</dbReference>
<evidence type="ECO:0000313" key="6">
    <source>
        <dbReference type="Proteomes" id="UP000636110"/>
    </source>
</evidence>
<evidence type="ECO:0000259" key="4">
    <source>
        <dbReference type="PROSITE" id="PS01124"/>
    </source>
</evidence>
<dbReference type="EMBL" id="WNXC01000001">
    <property type="protein sequence ID" value="MBB2147579.1"/>
    <property type="molecule type" value="Genomic_DNA"/>
</dbReference>
<dbReference type="PANTHER" id="PTHR43280">
    <property type="entry name" value="ARAC-FAMILY TRANSCRIPTIONAL REGULATOR"/>
    <property type="match status" value="1"/>
</dbReference>
<dbReference type="SUPFAM" id="SSF51215">
    <property type="entry name" value="Regulatory protein AraC"/>
    <property type="match status" value="1"/>
</dbReference>
<dbReference type="CDD" id="cd06986">
    <property type="entry name" value="cupin_MmsR-like_N"/>
    <property type="match status" value="1"/>
</dbReference>
<dbReference type="Gene3D" id="1.10.10.60">
    <property type="entry name" value="Homeodomain-like"/>
    <property type="match status" value="2"/>
</dbReference>
<dbReference type="PROSITE" id="PS01124">
    <property type="entry name" value="HTH_ARAC_FAMILY_2"/>
    <property type="match status" value="1"/>
</dbReference>
<dbReference type="Gene3D" id="2.60.120.280">
    <property type="entry name" value="Regulatory protein AraC"/>
    <property type="match status" value="1"/>
</dbReference>
<comment type="caution">
    <text evidence="5">The sequence shown here is derived from an EMBL/GenBank/DDBJ whole genome shotgun (WGS) entry which is preliminary data.</text>
</comment>
<evidence type="ECO:0000256" key="2">
    <source>
        <dbReference type="ARBA" id="ARBA00023125"/>
    </source>
</evidence>
<dbReference type="InterPro" id="IPR018060">
    <property type="entry name" value="HTH_AraC"/>
</dbReference>
<sequence length="305" mass="35548">MKLVKKKRHGFNGEKLISLPKSLYERKNENEIALNLLYITHIGYFPKAEGHYRSRLKGCTDHILMYCTAGKGWFSIGTEKHNVMANQFFILPATDLHSQYASDPSDPWTIYWVHFIGDNLTYLNQTLSVGDLLIPRTIPYDDHKIKLWNMMYNCFEKGYSEENLIYANLTFYYFIANFLFPKKTNELTTITDLEFPDKIINYMQANLAQKLTIKDMADEFSYSVSHFQNLFRKRTGISPIDYFIQLKIQKACQLLALSDLRIKSVAASIGYPDPYYFSRIFNKVMGMSPLVYRRINKIGNYSGSQ</sequence>
<dbReference type="InterPro" id="IPR018062">
    <property type="entry name" value="HTH_AraC-typ_CS"/>
</dbReference>
<dbReference type="Proteomes" id="UP000636110">
    <property type="component" value="Unassembled WGS sequence"/>
</dbReference>
<dbReference type="SUPFAM" id="SSF46689">
    <property type="entry name" value="Homeodomain-like"/>
    <property type="match status" value="2"/>
</dbReference>
<dbReference type="PANTHER" id="PTHR43280:SF30">
    <property type="entry name" value="MMSAB OPERON REGULATORY PROTEIN"/>
    <property type="match status" value="1"/>
</dbReference>
<gene>
    <name evidence="5" type="ORF">GM920_01515</name>
</gene>
<reference evidence="5 6" key="1">
    <citation type="submission" date="2019-11" db="EMBL/GenBank/DDBJ databases">
        <title>Description of Pedobacter sp. LMG 31462T.</title>
        <authorList>
            <person name="Carlier A."/>
            <person name="Qi S."/>
            <person name="Vandamme P."/>
        </authorList>
    </citation>
    <scope>NUCLEOTIDE SEQUENCE [LARGE SCALE GENOMIC DNA]</scope>
    <source>
        <strain evidence="5 6">LMG 31462</strain>
    </source>
</reference>
<keyword evidence="2" id="KW-0238">DNA-binding</keyword>
<dbReference type="Pfam" id="PF12833">
    <property type="entry name" value="HTH_18"/>
    <property type="match status" value="1"/>
</dbReference>
<dbReference type="InterPro" id="IPR003313">
    <property type="entry name" value="AraC-bd"/>
</dbReference>
<dbReference type="RefSeq" id="WP_182952846.1">
    <property type="nucleotide sequence ID" value="NZ_WNXC01000001.1"/>
</dbReference>
<keyword evidence="6" id="KW-1185">Reference proteome</keyword>
<organism evidence="5 6">
    <name type="scientific">Pedobacter gandavensis</name>
    <dbReference type="NCBI Taxonomy" id="2679963"/>
    <lineage>
        <taxon>Bacteria</taxon>
        <taxon>Pseudomonadati</taxon>
        <taxon>Bacteroidota</taxon>
        <taxon>Sphingobacteriia</taxon>
        <taxon>Sphingobacteriales</taxon>
        <taxon>Sphingobacteriaceae</taxon>
        <taxon>Pedobacter</taxon>
    </lineage>
</organism>
<proteinExistence type="predicted"/>
<name>A0ABR6EQR8_9SPHI</name>